<evidence type="ECO:0000313" key="3">
    <source>
        <dbReference type="Proteomes" id="UP000641954"/>
    </source>
</evidence>
<gene>
    <name evidence="2" type="ORF">H6G72_24405</name>
</gene>
<proteinExistence type="predicted"/>
<comment type="caution">
    <text evidence="2">The sequence shown here is derived from an EMBL/GenBank/DDBJ whole genome shotgun (WGS) entry which is preliminary data.</text>
</comment>
<accession>A0ABR8EJL2</accession>
<feature type="domain" description="Transposase IS110-like N-terminal" evidence="1">
    <location>
        <begin position="6"/>
        <end position="169"/>
    </location>
</feature>
<dbReference type="Proteomes" id="UP000641954">
    <property type="component" value="Unassembled WGS sequence"/>
</dbReference>
<dbReference type="RefSeq" id="WP_190880189.1">
    <property type="nucleotide sequence ID" value="NZ_JACJSK010000051.1"/>
</dbReference>
<dbReference type="InterPro" id="IPR002525">
    <property type="entry name" value="Transp_IS110-like_N"/>
</dbReference>
<keyword evidence="3" id="KW-1185">Reference proteome</keyword>
<dbReference type="PANTHER" id="PTHR33055:SF17">
    <property type="entry name" value="THIRD ORF IN TRANSPOSON ISC1491"/>
    <property type="match status" value="1"/>
</dbReference>
<dbReference type="EMBL" id="JACJSK010000051">
    <property type="protein sequence ID" value="MBD2546918.1"/>
    <property type="molecule type" value="Genomic_DNA"/>
</dbReference>
<dbReference type="InterPro" id="IPR047650">
    <property type="entry name" value="Transpos_IS110"/>
</dbReference>
<dbReference type="PANTHER" id="PTHR33055">
    <property type="entry name" value="TRANSPOSASE FOR INSERTION SEQUENCE ELEMENT IS1111A"/>
    <property type="match status" value="1"/>
</dbReference>
<evidence type="ECO:0000259" key="1">
    <source>
        <dbReference type="Pfam" id="PF01548"/>
    </source>
</evidence>
<dbReference type="Pfam" id="PF01548">
    <property type="entry name" value="DEDD_Tnp_IS110"/>
    <property type="match status" value="1"/>
</dbReference>
<organism evidence="2 3">
    <name type="scientific">Planktothricoides raciborskii FACHB-1370</name>
    <dbReference type="NCBI Taxonomy" id="2949576"/>
    <lineage>
        <taxon>Bacteria</taxon>
        <taxon>Bacillati</taxon>
        <taxon>Cyanobacteriota</taxon>
        <taxon>Cyanophyceae</taxon>
        <taxon>Oscillatoriophycideae</taxon>
        <taxon>Oscillatoriales</taxon>
        <taxon>Oscillatoriaceae</taxon>
        <taxon>Planktothricoides</taxon>
    </lineage>
</organism>
<sequence>MNKKICGADVCKAKIVAVFLDEKPENLKAFFSDTEKFQAYEFDLDQKNVTQWLAQGFSELVLEPTGINYSWLWAEIATQNGIRVRWADHKSTRHYRESHKLPDKNDKADALALAAIGWEFGEDDDYFLKYCHNDDLSFFRDAVLQLECIEAACTRLINRARLQLCREFPEVAFSNSKEATDGEIPLWAWLAGAERKLKIKSSTHDNKWAKSVGKAYGQEISDFTRFLAQQIRTLKLEEERILKDLKKRMRSPEFMPYQKVMTAFGFNVKLQALVIALCYPIDRFFTPKGFRAARAKFKQRLGFGRIEESYGDKKKTKVSGSALGREFVNHLISRTCGNSKKWVPKNHYQDRLLDYYNFTVKKWCGSPEAIKAKQDQEEKDKLMRDIKDQMGAKLSKEQMAQIEEIVRGKVKEVKVEKLTSNQAKKKWQRLINSRVAAKCVEMLWQALMDEIYPKA</sequence>
<reference evidence="2 3" key="1">
    <citation type="journal article" date="2020" name="ISME J.">
        <title>Comparative genomics reveals insights into cyanobacterial evolution and habitat adaptation.</title>
        <authorList>
            <person name="Chen M.Y."/>
            <person name="Teng W.K."/>
            <person name="Zhao L."/>
            <person name="Hu C.X."/>
            <person name="Zhou Y.K."/>
            <person name="Han B.P."/>
            <person name="Song L.R."/>
            <person name="Shu W.S."/>
        </authorList>
    </citation>
    <scope>NUCLEOTIDE SEQUENCE [LARGE SCALE GENOMIC DNA]</scope>
    <source>
        <strain evidence="2 3">FACHB-1370</strain>
    </source>
</reference>
<evidence type="ECO:0000313" key="2">
    <source>
        <dbReference type="EMBL" id="MBD2546918.1"/>
    </source>
</evidence>
<name>A0ABR8EJL2_9CYAN</name>
<protein>
    <submittedName>
        <fullName evidence="2">Transposase</fullName>
    </submittedName>
</protein>